<evidence type="ECO:0000313" key="1">
    <source>
        <dbReference type="EMBL" id="KAJ3838438.1"/>
    </source>
</evidence>
<reference evidence="1" key="1">
    <citation type="submission" date="2022-08" db="EMBL/GenBank/DDBJ databases">
        <authorList>
            <consortium name="DOE Joint Genome Institute"/>
            <person name="Min B."/>
            <person name="Riley R."/>
            <person name="Sierra-Patev S."/>
            <person name="Naranjo-Ortiz M."/>
            <person name="Looney B."/>
            <person name="Konkel Z."/>
            <person name="Slot J.C."/>
            <person name="Sakamoto Y."/>
            <person name="Steenwyk J.L."/>
            <person name="Rokas A."/>
            <person name="Carro J."/>
            <person name="Camarero S."/>
            <person name="Ferreira P."/>
            <person name="Molpeceres G."/>
            <person name="Ruiz-Duenas F.J."/>
            <person name="Serrano A."/>
            <person name="Henrissat B."/>
            <person name="Drula E."/>
            <person name="Hughes K.W."/>
            <person name="Mata J.L."/>
            <person name="Ishikawa N.K."/>
            <person name="Vargas-Isla R."/>
            <person name="Ushijima S."/>
            <person name="Smith C.A."/>
            <person name="Ahrendt S."/>
            <person name="Andreopoulos W."/>
            <person name="He G."/>
            <person name="Labutti K."/>
            <person name="Lipzen A."/>
            <person name="Ng V."/>
            <person name="Sandor L."/>
            <person name="Barry K."/>
            <person name="Martinez A.T."/>
            <person name="Xiao Y."/>
            <person name="Gibbons J.G."/>
            <person name="Terashima K."/>
            <person name="Hibbett D.S."/>
            <person name="Grigoriev I.V."/>
        </authorList>
    </citation>
    <scope>NUCLEOTIDE SEQUENCE</scope>
    <source>
        <strain evidence="1">TFB9207</strain>
    </source>
</reference>
<dbReference type="EMBL" id="MU806183">
    <property type="protein sequence ID" value="KAJ3838438.1"/>
    <property type="molecule type" value="Genomic_DNA"/>
</dbReference>
<evidence type="ECO:0000313" key="2">
    <source>
        <dbReference type="Proteomes" id="UP001163846"/>
    </source>
</evidence>
<organism evidence="1 2">
    <name type="scientific">Lentinula raphanica</name>
    <dbReference type="NCBI Taxonomy" id="153919"/>
    <lineage>
        <taxon>Eukaryota</taxon>
        <taxon>Fungi</taxon>
        <taxon>Dikarya</taxon>
        <taxon>Basidiomycota</taxon>
        <taxon>Agaricomycotina</taxon>
        <taxon>Agaricomycetes</taxon>
        <taxon>Agaricomycetidae</taxon>
        <taxon>Agaricales</taxon>
        <taxon>Marasmiineae</taxon>
        <taxon>Omphalotaceae</taxon>
        <taxon>Lentinula</taxon>
    </lineage>
</organism>
<sequence length="136" mass="15375">MNASEWTLLEVLKVLGMLPDIAVQQTHVLLMAPQPQAYSRPPNPPFAQMTAFLAREEIKLALVLIPIVEAIPNAVCSLPGAFSDAVKQLQEALNDYFQVLENINHFIQKLECSDHSERYKECLMAQSQERIVYSTY</sequence>
<comment type="caution">
    <text evidence="1">The sequence shown here is derived from an EMBL/GenBank/DDBJ whole genome shotgun (WGS) entry which is preliminary data.</text>
</comment>
<proteinExistence type="predicted"/>
<protein>
    <submittedName>
        <fullName evidence="1">Uncharacterized protein</fullName>
    </submittedName>
</protein>
<name>A0AA38P994_9AGAR</name>
<accession>A0AA38P994</accession>
<gene>
    <name evidence="1" type="ORF">F5878DRAFT_642007</name>
</gene>
<keyword evidence="2" id="KW-1185">Reference proteome</keyword>
<dbReference type="Proteomes" id="UP001163846">
    <property type="component" value="Unassembled WGS sequence"/>
</dbReference>
<dbReference type="AlphaFoldDB" id="A0AA38P994"/>